<evidence type="ECO:0000256" key="1">
    <source>
        <dbReference type="ARBA" id="ARBA00004766"/>
    </source>
</evidence>
<keyword evidence="10 13" id="KW-0067">ATP-binding</keyword>
<evidence type="ECO:0000256" key="15">
    <source>
        <dbReference type="RuleBase" id="RU004249"/>
    </source>
</evidence>
<evidence type="ECO:0000256" key="7">
    <source>
        <dbReference type="ARBA" id="ARBA00022737"/>
    </source>
</evidence>
<dbReference type="NCBIfam" id="NF005154">
    <property type="entry name" value="PRK06635.1-2"/>
    <property type="match status" value="1"/>
</dbReference>
<feature type="binding site" evidence="13">
    <location>
        <begin position="173"/>
        <end position="174"/>
    </location>
    <ligand>
        <name>ATP</name>
        <dbReference type="ChEBI" id="CHEBI:30616"/>
    </ligand>
</feature>
<dbReference type="GO" id="GO:0005524">
    <property type="term" value="F:ATP binding"/>
    <property type="evidence" value="ECO:0007669"/>
    <property type="project" value="UniProtKB-KW"/>
</dbReference>
<dbReference type="GO" id="GO:0009090">
    <property type="term" value="P:homoserine biosynthetic process"/>
    <property type="evidence" value="ECO:0007669"/>
    <property type="project" value="TreeGrafter"/>
</dbReference>
<feature type="binding site" evidence="13">
    <location>
        <position position="47"/>
    </location>
    <ligand>
        <name>substrate</name>
    </ligand>
</feature>
<dbReference type="InterPro" id="IPR041740">
    <property type="entry name" value="AKii-LysC-BS"/>
</dbReference>
<dbReference type="PANTHER" id="PTHR21499">
    <property type="entry name" value="ASPARTATE KINASE"/>
    <property type="match status" value="1"/>
</dbReference>
<sequence>MARIVQKFGGTSVGDVERIRKVADRVRRTRDEGHEVVVVVSARSGVTNELISRAKALNPNPNEREMDLLLAVGEQETIALTTMALHSLGIPAVSRTGAQAGILTDPAHTRARILEISGGDIDQQLKNGSVVIVAGFQGANVDGQTTTLGRGGSDLSAIAIAAALNADLCQIYTDVEGVFTADPRIVPDARKLDEIAYEEMLELASSGSKVMQTRAVKFAQKYGVRFEVRSSFNDKPGTIVKEEVVSMEDVAVSGVALDRNQVKIVISDIPDRPGTAARIFQALSEEGVLVDMIVQNLGREGRANLTFTVPEDDAFRAENAVKALKEDFPEAQISTYDRIAKLSAVGVGMRSHTGVAGKLFRALAEKKINVQMISTSEIKISVVIGIEDAEEAVRTLHAAFGLAEDSSKE</sequence>
<keyword evidence="9 14" id="KW-0418">Kinase</keyword>
<evidence type="ECO:0000313" key="18">
    <source>
        <dbReference type="Proteomes" id="UP000525652"/>
    </source>
</evidence>
<dbReference type="RefSeq" id="WP_185694965.1">
    <property type="nucleotide sequence ID" value="NZ_JACHVA010000143.1"/>
</dbReference>
<dbReference type="SUPFAM" id="SSF53633">
    <property type="entry name" value="Carbamate kinase-like"/>
    <property type="match status" value="1"/>
</dbReference>
<dbReference type="CDD" id="cd04913">
    <property type="entry name" value="ACT_AKii-LysC-BS-like_1"/>
    <property type="match status" value="1"/>
</dbReference>
<reference evidence="17 18" key="1">
    <citation type="submission" date="2020-07" db="EMBL/GenBank/DDBJ databases">
        <authorList>
            <person name="Feng X."/>
        </authorList>
    </citation>
    <scope>NUCLEOTIDE SEQUENCE [LARGE SCALE GENOMIC DNA]</scope>
    <source>
        <strain evidence="17 18">JCM14086</strain>
    </source>
</reference>
<evidence type="ECO:0000256" key="3">
    <source>
        <dbReference type="ARBA" id="ARBA00005139"/>
    </source>
</evidence>
<dbReference type="NCBIfam" id="TIGR00656">
    <property type="entry name" value="asp_kin_monofn"/>
    <property type="match status" value="1"/>
</dbReference>
<dbReference type="Gene3D" id="3.30.2130.10">
    <property type="entry name" value="VC0802-like"/>
    <property type="match status" value="1"/>
</dbReference>
<dbReference type="PIRSF" id="PIRSF000726">
    <property type="entry name" value="Asp_kin"/>
    <property type="match status" value="1"/>
</dbReference>
<dbReference type="FunFam" id="3.30.2130.10:FF:000001">
    <property type="entry name" value="Bifunctional aspartokinase/homoserine dehydrogenase"/>
    <property type="match status" value="1"/>
</dbReference>
<dbReference type="InterPro" id="IPR045865">
    <property type="entry name" value="ACT-like_dom_sf"/>
</dbReference>
<dbReference type="UniPathway" id="UPA00050">
    <property type="reaction ID" value="UER00461"/>
</dbReference>
<proteinExistence type="inferred from homology"/>
<evidence type="ECO:0000256" key="14">
    <source>
        <dbReference type="RuleBase" id="RU003448"/>
    </source>
</evidence>
<dbReference type="AlphaFoldDB" id="A0A7X1E6R1"/>
<dbReference type="CDD" id="cd04923">
    <property type="entry name" value="ACT_AK-LysC-DapG-like_2"/>
    <property type="match status" value="1"/>
</dbReference>
<evidence type="ECO:0000256" key="12">
    <source>
        <dbReference type="ARBA" id="ARBA00047872"/>
    </source>
</evidence>
<name>A0A7X1E6R1_9BACT</name>
<dbReference type="InterPro" id="IPR018042">
    <property type="entry name" value="Aspartate_kinase_CS"/>
</dbReference>
<comment type="similarity">
    <text evidence="4 14">Belongs to the aspartokinase family.</text>
</comment>
<evidence type="ECO:0000313" key="17">
    <source>
        <dbReference type="EMBL" id="MBC2604353.1"/>
    </source>
</evidence>
<evidence type="ECO:0000256" key="10">
    <source>
        <dbReference type="ARBA" id="ARBA00022840"/>
    </source>
</evidence>
<dbReference type="UniPathway" id="UPA00034">
    <property type="reaction ID" value="UER00015"/>
</dbReference>
<dbReference type="Pfam" id="PF00696">
    <property type="entry name" value="AA_kinase"/>
    <property type="match status" value="1"/>
</dbReference>
<keyword evidence="7" id="KW-0677">Repeat</keyword>
<accession>A0A7X1E6R1</accession>
<evidence type="ECO:0000256" key="6">
    <source>
        <dbReference type="ARBA" id="ARBA00022679"/>
    </source>
</evidence>
<evidence type="ECO:0000256" key="13">
    <source>
        <dbReference type="PIRSR" id="PIRSR000726-1"/>
    </source>
</evidence>
<dbReference type="InterPro" id="IPR001057">
    <property type="entry name" value="Glu/AcGlu_kinase"/>
</dbReference>
<dbReference type="InterPro" id="IPR005260">
    <property type="entry name" value="Asp_kin_monofn"/>
</dbReference>
<dbReference type="InterPro" id="IPR001341">
    <property type="entry name" value="Asp_kinase"/>
</dbReference>
<comment type="catalytic activity">
    <reaction evidence="12 14">
        <text>L-aspartate + ATP = 4-phospho-L-aspartate + ADP</text>
        <dbReference type="Rhea" id="RHEA:23776"/>
        <dbReference type="ChEBI" id="CHEBI:29991"/>
        <dbReference type="ChEBI" id="CHEBI:30616"/>
        <dbReference type="ChEBI" id="CHEBI:57535"/>
        <dbReference type="ChEBI" id="CHEBI:456216"/>
        <dbReference type="EC" id="2.7.2.4"/>
    </reaction>
</comment>
<dbReference type="InterPro" id="IPR002912">
    <property type="entry name" value="ACT_dom"/>
</dbReference>
<dbReference type="CDD" id="cd04261">
    <property type="entry name" value="AAK_AKii-LysC-BS"/>
    <property type="match status" value="1"/>
</dbReference>
<feature type="binding site" evidence="13">
    <location>
        <position position="74"/>
    </location>
    <ligand>
        <name>substrate</name>
    </ligand>
</feature>
<feature type="binding site" evidence="13">
    <location>
        <begin position="209"/>
        <end position="210"/>
    </location>
    <ligand>
        <name>ATP</name>
        <dbReference type="ChEBI" id="CHEBI:30616"/>
    </ligand>
</feature>
<dbReference type="PANTHER" id="PTHR21499:SF3">
    <property type="entry name" value="ASPARTOKINASE"/>
    <property type="match status" value="1"/>
</dbReference>
<evidence type="ECO:0000256" key="4">
    <source>
        <dbReference type="ARBA" id="ARBA00010122"/>
    </source>
</evidence>
<feature type="binding site" evidence="13">
    <location>
        <position position="184"/>
    </location>
    <ligand>
        <name>ATP</name>
        <dbReference type="ChEBI" id="CHEBI:30616"/>
    </ligand>
</feature>
<dbReference type="Proteomes" id="UP000525652">
    <property type="component" value="Unassembled WGS sequence"/>
</dbReference>
<dbReference type="NCBIfam" id="NF005155">
    <property type="entry name" value="PRK06635.1-4"/>
    <property type="match status" value="1"/>
</dbReference>
<keyword evidence="6 14" id="KW-0808">Transferase</keyword>
<dbReference type="UniPathway" id="UPA00051">
    <property type="reaction ID" value="UER00462"/>
</dbReference>
<dbReference type="Gene3D" id="3.40.1160.10">
    <property type="entry name" value="Acetylglutamate kinase-like"/>
    <property type="match status" value="1"/>
</dbReference>
<dbReference type="InterPro" id="IPR001048">
    <property type="entry name" value="Asp/Glu/Uridylate_kinase"/>
</dbReference>
<feature type="binding site" evidence="13">
    <location>
        <begin position="7"/>
        <end position="10"/>
    </location>
    <ligand>
        <name>ATP</name>
        <dbReference type="ChEBI" id="CHEBI:30616"/>
    </ligand>
</feature>
<keyword evidence="11" id="KW-0457">Lysine biosynthesis</keyword>
<dbReference type="FunFam" id="3.40.1160.10:FF:000002">
    <property type="entry name" value="Aspartokinase"/>
    <property type="match status" value="1"/>
</dbReference>
<dbReference type="InterPro" id="IPR036393">
    <property type="entry name" value="AceGlu_kinase-like_sf"/>
</dbReference>
<keyword evidence="5 15" id="KW-0028">Amino-acid biosynthesis</keyword>
<dbReference type="SUPFAM" id="SSF55021">
    <property type="entry name" value="ACT-like"/>
    <property type="match status" value="2"/>
</dbReference>
<dbReference type="PROSITE" id="PS00324">
    <property type="entry name" value="ASPARTOKINASE"/>
    <property type="match status" value="1"/>
</dbReference>
<keyword evidence="18" id="KW-1185">Reference proteome</keyword>
<organism evidence="17 18">
    <name type="scientific">Puniceicoccus vermicola</name>
    <dbReference type="NCBI Taxonomy" id="388746"/>
    <lineage>
        <taxon>Bacteria</taxon>
        <taxon>Pseudomonadati</taxon>
        <taxon>Verrucomicrobiota</taxon>
        <taxon>Opitutia</taxon>
        <taxon>Puniceicoccales</taxon>
        <taxon>Puniceicoccaceae</taxon>
        <taxon>Puniceicoccus</taxon>
    </lineage>
</organism>
<keyword evidence="8 13" id="KW-0547">Nucleotide-binding</keyword>
<dbReference type="GO" id="GO:0009088">
    <property type="term" value="P:threonine biosynthetic process"/>
    <property type="evidence" value="ECO:0007669"/>
    <property type="project" value="UniProtKB-UniPathway"/>
</dbReference>
<evidence type="ECO:0000256" key="9">
    <source>
        <dbReference type="ARBA" id="ARBA00022777"/>
    </source>
</evidence>
<evidence type="ECO:0000256" key="8">
    <source>
        <dbReference type="ARBA" id="ARBA00022741"/>
    </source>
</evidence>
<comment type="pathway">
    <text evidence="2 15">Amino-acid biosynthesis; L-methionine biosynthesis via de novo pathway; L-homoserine from L-aspartate: step 1/3.</text>
</comment>
<dbReference type="NCBIfam" id="TIGR00657">
    <property type="entry name" value="asp_kinases"/>
    <property type="match status" value="1"/>
</dbReference>
<dbReference type="GO" id="GO:0009089">
    <property type="term" value="P:lysine biosynthetic process via diaminopimelate"/>
    <property type="evidence" value="ECO:0007669"/>
    <property type="project" value="UniProtKB-UniPathway"/>
</dbReference>
<protein>
    <recommendedName>
        <fullName evidence="14">Aspartokinase</fullName>
        <ecNumber evidence="14">2.7.2.4</ecNumber>
    </recommendedName>
</protein>
<dbReference type="InterPro" id="IPR054352">
    <property type="entry name" value="ACT_Aspartokinase"/>
</dbReference>
<dbReference type="GO" id="GO:0004072">
    <property type="term" value="F:aspartate kinase activity"/>
    <property type="evidence" value="ECO:0007669"/>
    <property type="project" value="UniProtKB-EC"/>
</dbReference>
<feature type="domain" description="ACT" evidence="16">
    <location>
        <begin position="344"/>
        <end position="409"/>
    </location>
</feature>
<comment type="pathway">
    <text evidence="1 15">Amino-acid biosynthesis; L-lysine biosynthesis via DAP pathway; (S)-tetrahydrodipicolinate from L-aspartate: step 1/4.</text>
</comment>
<dbReference type="PRINTS" id="PR00474">
    <property type="entry name" value="GLU5KINASE"/>
</dbReference>
<dbReference type="GO" id="GO:0005829">
    <property type="term" value="C:cytosol"/>
    <property type="evidence" value="ECO:0007669"/>
    <property type="project" value="TreeGrafter"/>
</dbReference>
<dbReference type="PROSITE" id="PS51671">
    <property type="entry name" value="ACT"/>
    <property type="match status" value="2"/>
</dbReference>
<evidence type="ECO:0000256" key="2">
    <source>
        <dbReference type="ARBA" id="ARBA00004986"/>
    </source>
</evidence>
<evidence type="ECO:0000259" key="16">
    <source>
        <dbReference type="PROSITE" id="PS51671"/>
    </source>
</evidence>
<comment type="pathway">
    <text evidence="3 15">Amino-acid biosynthesis; L-threonine biosynthesis; L-threonine from L-aspartate: step 1/5.</text>
</comment>
<dbReference type="Pfam" id="PF22468">
    <property type="entry name" value="ACT_9"/>
    <property type="match status" value="2"/>
</dbReference>
<gene>
    <name evidence="17" type="ORF">H5P30_21445</name>
</gene>
<dbReference type="EC" id="2.7.2.4" evidence="14"/>
<evidence type="ECO:0000256" key="11">
    <source>
        <dbReference type="ARBA" id="ARBA00023154"/>
    </source>
</evidence>
<dbReference type="EMBL" id="JACHVA010000143">
    <property type="protein sequence ID" value="MBC2604353.1"/>
    <property type="molecule type" value="Genomic_DNA"/>
</dbReference>
<comment type="caution">
    <text evidence="17">The sequence shown here is derived from an EMBL/GenBank/DDBJ whole genome shotgun (WGS) entry which is preliminary data.</text>
</comment>
<evidence type="ECO:0000256" key="5">
    <source>
        <dbReference type="ARBA" id="ARBA00022605"/>
    </source>
</evidence>
<feature type="domain" description="ACT" evidence="16">
    <location>
        <begin position="264"/>
        <end position="341"/>
    </location>
</feature>